<dbReference type="AlphaFoldDB" id="A0A4Y2NQS8"/>
<sequence>MMGLLVPGDVVNEDAENFYNFKGGAKEVTGRILGLNLLVARSSNLQVECSLLCLFLWCESFTYVNLTFIERNQHCLSCHNSVYICGAAVLLRVLGVHPMHIPQYGISFKVDNDLHSSGYIIVFNHRRFEQAVFVDSRFYLEASIEMI</sequence>
<name>A0A4Y2NQS8_ARAVE</name>
<proteinExistence type="predicted"/>
<reference evidence="1 2" key="1">
    <citation type="journal article" date="2019" name="Sci. Rep.">
        <title>Orb-weaving spider Araneus ventricosus genome elucidates the spidroin gene catalogue.</title>
        <authorList>
            <person name="Kono N."/>
            <person name="Nakamura H."/>
            <person name="Ohtoshi R."/>
            <person name="Moran D.A.P."/>
            <person name="Shinohara A."/>
            <person name="Yoshida Y."/>
            <person name="Fujiwara M."/>
            <person name="Mori M."/>
            <person name="Tomita M."/>
            <person name="Arakawa K."/>
        </authorList>
    </citation>
    <scope>NUCLEOTIDE SEQUENCE [LARGE SCALE GENOMIC DNA]</scope>
</reference>
<keyword evidence="2" id="KW-1185">Reference proteome</keyword>
<accession>A0A4Y2NQS8</accession>
<organism evidence="1 2">
    <name type="scientific">Araneus ventricosus</name>
    <name type="common">Orbweaver spider</name>
    <name type="synonym">Epeira ventricosa</name>
    <dbReference type="NCBI Taxonomy" id="182803"/>
    <lineage>
        <taxon>Eukaryota</taxon>
        <taxon>Metazoa</taxon>
        <taxon>Ecdysozoa</taxon>
        <taxon>Arthropoda</taxon>
        <taxon>Chelicerata</taxon>
        <taxon>Arachnida</taxon>
        <taxon>Araneae</taxon>
        <taxon>Araneomorphae</taxon>
        <taxon>Entelegynae</taxon>
        <taxon>Araneoidea</taxon>
        <taxon>Araneidae</taxon>
        <taxon>Araneus</taxon>
    </lineage>
</organism>
<evidence type="ECO:0000313" key="1">
    <source>
        <dbReference type="EMBL" id="GBN41019.1"/>
    </source>
</evidence>
<protein>
    <submittedName>
        <fullName evidence="1">Uncharacterized protein</fullName>
    </submittedName>
</protein>
<evidence type="ECO:0000313" key="2">
    <source>
        <dbReference type="Proteomes" id="UP000499080"/>
    </source>
</evidence>
<comment type="caution">
    <text evidence="1">The sequence shown here is derived from an EMBL/GenBank/DDBJ whole genome shotgun (WGS) entry which is preliminary data.</text>
</comment>
<dbReference type="EMBL" id="BGPR01009590">
    <property type="protein sequence ID" value="GBN41019.1"/>
    <property type="molecule type" value="Genomic_DNA"/>
</dbReference>
<gene>
    <name evidence="1" type="ORF">AVEN_210048_1</name>
</gene>
<dbReference type="Proteomes" id="UP000499080">
    <property type="component" value="Unassembled WGS sequence"/>
</dbReference>